<evidence type="ECO:0000256" key="1">
    <source>
        <dbReference type="ARBA" id="ARBA00023002"/>
    </source>
</evidence>
<comment type="subunit">
    <text evidence="2">Heterodimer of subunit A (variable subunit) and subunit B (catalytic subunit). Heterodimeric FTR forms a complex with ferredoxin and thioredoxin.</text>
</comment>
<sequence length="172" mass="18610">MAMAMAAGGCLCSTSASCVLLQQQPQKSGIRSRGQAQGNFVAWSGRIQGPVPCSSSLLQRSTVQSERRAGRVVICHVATKIGDAQSSEGKETEIGPGSKIRVKESLVVYHVGKLPNLNLQGLEGEVKEHIVEWKGKTVSATFPYKVQFFKECIRDCISGLSHEGFDEFTILL</sequence>
<dbReference type="PANTHER" id="PTHR46937">
    <property type="entry name" value="FERREDOXIN-THIOREDOXIN REDUCTASE, VARIABLE CHAIN"/>
    <property type="match status" value="1"/>
</dbReference>
<feature type="domain" description="Ferredoxin thioredoxin reductase alpha chain" evidence="6">
    <location>
        <begin position="97"/>
        <end position="150"/>
    </location>
</feature>
<dbReference type="AlphaFoldDB" id="A0A176VQQ7"/>
<evidence type="ECO:0000256" key="5">
    <source>
        <dbReference type="SAM" id="SignalP"/>
    </source>
</evidence>
<proteinExistence type="inferred from homology"/>
<evidence type="ECO:0000313" key="8">
    <source>
        <dbReference type="Proteomes" id="UP000077202"/>
    </source>
</evidence>
<keyword evidence="8" id="KW-1185">Reference proteome</keyword>
<reference evidence="7" key="1">
    <citation type="submission" date="2016-03" db="EMBL/GenBank/DDBJ databases">
        <title>Mechanisms controlling the formation of the plant cell surface in tip-growing cells are functionally conserved among land plants.</title>
        <authorList>
            <person name="Honkanen S."/>
            <person name="Jones V.A."/>
            <person name="Morieri G."/>
            <person name="Champion C."/>
            <person name="Hetherington A.J."/>
            <person name="Kelly S."/>
            <person name="Saint-Marcoux D."/>
            <person name="Proust H."/>
            <person name="Prescott H."/>
            <person name="Dolan L."/>
        </authorList>
    </citation>
    <scope>NUCLEOTIDE SEQUENCE [LARGE SCALE GENOMIC DNA]</scope>
    <source>
        <tissue evidence="7">Whole gametophyte</tissue>
    </source>
</reference>
<evidence type="ECO:0000256" key="4">
    <source>
        <dbReference type="ARBA" id="ARBA00034490"/>
    </source>
</evidence>
<dbReference type="Proteomes" id="UP000077202">
    <property type="component" value="Unassembled WGS sequence"/>
</dbReference>
<dbReference type="SUPFAM" id="SSF50090">
    <property type="entry name" value="Electron transport accessory proteins"/>
    <property type="match status" value="1"/>
</dbReference>
<keyword evidence="5" id="KW-0732">Signal</keyword>
<comment type="function">
    <text evidence="3">Variable subunit of the ferredoxin-thioredoxin reductase (FTR), which catalyzes the two-electron reduction of thioredoxins by the electrons provided by reduced ferredoxin.</text>
</comment>
<dbReference type="GO" id="GO:0015979">
    <property type="term" value="P:photosynthesis"/>
    <property type="evidence" value="ECO:0007669"/>
    <property type="project" value="InterPro"/>
</dbReference>
<accession>A0A176VQQ7</accession>
<keyword evidence="1" id="KW-0560">Oxidoreductase</keyword>
<dbReference type="InterPro" id="IPR004207">
    <property type="entry name" value="Fd_thioredoxin_Rdtase_alpha"/>
</dbReference>
<feature type="signal peptide" evidence="5">
    <location>
        <begin position="1"/>
        <end position="16"/>
    </location>
</feature>
<comment type="caution">
    <text evidence="7">The sequence shown here is derived from an EMBL/GenBank/DDBJ whole genome shotgun (WGS) entry which is preliminary data.</text>
</comment>
<dbReference type="PANTHER" id="PTHR46937:SF4">
    <property type="entry name" value="FERREDOXIN-THIOREDOXIN REDUCTASE SUBUNIT A1, CHLOROPLASTIC"/>
    <property type="match status" value="1"/>
</dbReference>
<evidence type="ECO:0000259" key="6">
    <source>
        <dbReference type="Pfam" id="PF02941"/>
    </source>
</evidence>
<evidence type="ECO:0000256" key="3">
    <source>
        <dbReference type="ARBA" id="ARBA00034474"/>
    </source>
</evidence>
<name>A0A176VQQ7_MARPO</name>
<dbReference type="InterPro" id="IPR044166">
    <property type="entry name" value="FTRV"/>
</dbReference>
<dbReference type="GO" id="GO:0016491">
    <property type="term" value="F:oxidoreductase activity"/>
    <property type="evidence" value="ECO:0007669"/>
    <property type="project" value="UniProtKB-KW"/>
</dbReference>
<evidence type="ECO:0000256" key="2">
    <source>
        <dbReference type="ARBA" id="ARBA00026011"/>
    </source>
</evidence>
<dbReference type="Pfam" id="PF02941">
    <property type="entry name" value="FeThRed_A"/>
    <property type="match status" value="1"/>
</dbReference>
<organism evidence="7 8">
    <name type="scientific">Marchantia polymorpha subsp. ruderalis</name>
    <dbReference type="NCBI Taxonomy" id="1480154"/>
    <lineage>
        <taxon>Eukaryota</taxon>
        <taxon>Viridiplantae</taxon>
        <taxon>Streptophyta</taxon>
        <taxon>Embryophyta</taxon>
        <taxon>Marchantiophyta</taxon>
        <taxon>Marchantiopsida</taxon>
        <taxon>Marchantiidae</taxon>
        <taxon>Marchantiales</taxon>
        <taxon>Marchantiaceae</taxon>
        <taxon>Marchantia</taxon>
    </lineage>
</organism>
<protein>
    <recommendedName>
        <fullName evidence="6">Ferredoxin thioredoxin reductase alpha chain domain-containing protein</fullName>
    </recommendedName>
</protein>
<feature type="chain" id="PRO_5008051956" description="Ferredoxin thioredoxin reductase alpha chain domain-containing protein" evidence="5">
    <location>
        <begin position="17"/>
        <end position="172"/>
    </location>
</feature>
<gene>
    <name evidence="7" type="ORF">AXG93_620s1110</name>
</gene>
<dbReference type="Gene3D" id="2.30.30.50">
    <property type="match status" value="1"/>
</dbReference>
<evidence type="ECO:0000313" key="7">
    <source>
        <dbReference type="EMBL" id="OAE23244.1"/>
    </source>
</evidence>
<dbReference type="EMBL" id="LVLJ01002901">
    <property type="protein sequence ID" value="OAE23244.1"/>
    <property type="molecule type" value="Genomic_DNA"/>
</dbReference>
<comment type="similarity">
    <text evidence="4">Belongs to the ferredoxin thioredoxin reductase alpha subunit family.</text>
</comment>
<dbReference type="InterPro" id="IPR008990">
    <property type="entry name" value="Elect_transpt_acc-like_dom_sf"/>
</dbReference>